<dbReference type="Pfam" id="PF00535">
    <property type="entry name" value="Glycos_transf_2"/>
    <property type="match status" value="1"/>
</dbReference>
<sequence length="282" mass="31916">MQASHTSTSRPDSVAVIVSTYNQPAHLDRCLFALGLQDTDNFAVLIADDGSGAETRSVIEAHDPVFRDRLKHIWQPDKGFRKTLVLNRAVHATDADYLVFIDGDCVAHPGFVAEHLRHALPRHYLNGALIRLNARQTGQVAREGIASGEVFTVRWLAHAGWRLDRRYLKLALPRRARQWLNDHSPTTLYWLGANASCWREDCLQVNGFDNRFGYGYEDGDFGNRLALYGVTPLTVRWTANALHLDHGRPYRDPNVIASNRKLQLEAVAKRAYRTRHGLDELT</sequence>
<dbReference type="PANTHER" id="PTHR43685:SF3">
    <property type="entry name" value="SLR2126 PROTEIN"/>
    <property type="match status" value="1"/>
</dbReference>
<evidence type="ECO:0000259" key="3">
    <source>
        <dbReference type="Pfam" id="PF02709"/>
    </source>
</evidence>
<dbReference type="Proteomes" id="UP000325372">
    <property type="component" value="Unassembled WGS sequence"/>
</dbReference>
<evidence type="ECO:0000313" key="5">
    <source>
        <dbReference type="Proteomes" id="UP000325372"/>
    </source>
</evidence>
<dbReference type="EMBL" id="VYXP01000001">
    <property type="protein sequence ID" value="KAA9134075.1"/>
    <property type="molecule type" value="Genomic_DNA"/>
</dbReference>
<evidence type="ECO:0000259" key="2">
    <source>
        <dbReference type="Pfam" id="PF00535"/>
    </source>
</evidence>
<accession>A0A5N0TG64</accession>
<dbReference type="Pfam" id="PF02709">
    <property type="entry name" value="Glyco_transf_7C"/>
    <property type="match status" value="1"/>
</dbReference>
<gene>
    <name evidence="4" type="ORF">F3N42_00560</name>
</gene>
<feature type="domain" description="Glycosyltransferase 2-like" evidence="2">
    <location>
        <begin position="16"/>
        <end position="119"/>
    </location>
</feature>
<dbReference type="InterPro" id="IPR001173">
    <property type="entry name" value="Glyco_trans_2-like"/>
</dbReference>
<dbReference type="InterPro" id="IPR029044">
    <property type="entry name" value="Nucleotide-diphossugar_trans"/>
</dbReference>
<keyword evidence="1 4" id="KW-0808">Transferase</keyword>
<keyword evidence="5" id="KW-1185">Reference proteome</keyword>
<dbReference type="InterPro" id="IPR050834">
    <property type="entry name" value="Glycosyltransf_2"/>
</dbReference>
<feature type="domain" description="Galactosyltransferase C-terminal" evidence="3">
    <location>
        <begin position="192"/>
        <end position="232"/>
    </location>
</feature>
<protein>
    <submittedName>
        <fullName evidence="4">Glycosyltransferase</fullName>
    </submittedName>
</protein>
<reference evidence="4 5" key="1">
    <citation type="submission" date="2019-09" db="EMBL/GenBank/DDBJ databases">
        <title>Wenzhouxiangella sp. Genome sequencing and assembly.</title>
        <authorList>
            <person name="Zhang R."/>
        </authorList>
    </citation>
    <scope>NUCLEOTIDE SEQUENCE [LARGE SCALE GENOMIC DNA]</scope>
    <source>
        <strain evidence="4 5">W260</strain>
    </source>
</reference>
<evidence type="ECO:0000256" key="1">
    <source>
        <dbReference type="ARBA" id="ARBA00022679"/>
    </source>
</evidence>
<name>A0A5N0TG64_9GAMM</name>
<dbReference type="InterPro" id="IPR027791">
    <property type="entry name" value="Galactosyl_T_C"/>
</dbReference>
<evidence type="ECO:0000313" key="4">
    <source>
        <dbReference type="EMBL" id="KAA9134075.1"/>
    </source>
</evidence>
<dbReference type="SUPFAM" id="SSF53448">
    <property type="entry name" value="Nucleotide-diphospho-sugar transferases"/>
    <property type="match status" value="1"/>
</dbReference>
<comment type="caution">
    <text evidence="4">The sequence shown here is derived from an EMBL/GenBank/DDBJ whole genome shotgun (WGS) entry which is preliminary data.</text>
</comment>
<organism evidence="4 5">
    <name type="scientific">Marinihelvus fidelis</name>
    <dbReference type="NCBI Taxonomy" id="2613842"/>
    <lineage>
        <taxon>Bacteria</taxon>
        <taxon>Pseudomonadati</taxon>
        <taxon>Pseudomonadota</taxon>
        <taxon>Gammaproteobacteria</taxon>
        <taxon>Chromatiales</taxon>
        <taxon>Wenzhouxiangellaceae</taxon>
        <taxon>Marinihelvus</taxon>
    </lineage>
</organism>
<dbReference type="PANTHER" id="PTHR43685">
    <property type="entry name" value="GLYCOSYLTRANSFERASE"/>
    <property type="match status" value="1"/>
</dbReference>
<dbReference type="RefSeq" id="WP_150862425.1">
    <property type="nucleotide sequence ID" value="NZ_VYXP01000001.1"/>
</dbReference>
<proteinExistence type="predicted"/>
<dbReference type="Gene3D" id="3.90.550.10">
    <property type="entry name" value="Spore Coat Polysaccharide Biosynthesis Protein SpsA, Chain A"/>
    <property type="match status" value="1"/>
</dbReference>
<dbReference type="GO" id="GO:0016740">
    <property type="term" value="F:transferase activity"/>
    <property type="evidence" value="ECO:0007669"/>
    <property type="project" value="UniProtKB-KW"/>
</dbReference>
<dbReference type="AlphaFoldDB" id="A0A5N0TG64"/>